<dbReference type="Proteomes" id="UP000199207">
    <property type="component" value="Unassembled WGS sequence"/>
</dbReference>
<organism evidence="2 3">
    <name type="scientific">Streptomyces aidingensis</name>
    <dbReference type="NCBI Taxonomy" id="910347"/>
    <lineage>
        <taxon>Bacteria</taxon>
        <taxon>Bacillati</taxon>
        <taxon>Actinomycetota</taxon>
        <taxon>Actinomycetes</taxon>
        <taxon>Kitasatosporales</taxon>
        <taxon>Streptomycetaceae</taxon>
        <taxon>Streptomyces</taxon>
    </lineage>
</organism>
<dbReference type="EMBL" id="FOLM01000007">
    <property type="protein sequence ID" value="SFC87809.1"/>
    <property type="molecule type" value="Genomic_DNA"/>
</dbReference>
<keyword evidence="3" id="KW-1185">Reference proteome</keyword>
<gene>
    <name evidence="2" type="ORF">SAMN05421773_10719</name>
</gene>
<evidence type="ECO:0000256" key="1">
    <source>
        <dbReference type="SAM" id="MobiDB-lite"/>
    </source>
</evidence>
<evidence type="ECO:0008006" key="4">
    <source>
        <dbReference type="Google" id="ProtNLM"/>
    </source>
</evidence>
<feature type="region of interest" description="Disordered" evidence="1">
    <location>
        <begin position="210"/>
        <end position="301"/>
    </location>
</feature>
<dbReference type="STRING" id="910347.SAMN05421773_10719"/>
<evidence type="ECO:0000313" key="2">
    <source>
        <dbReference type="EMBL" id="SFC87809.1"/>
    </source>
</evidence>
<reference evidence="2 3" key="1">
    <citation type="submission" date="2016-10" db="EMBL/GenBank/DDBJ databases">
        <authorList>
            <person name="de Groot N.N."/>
        </authorList>
    </citation>
    <scope>NUCLEOTIDE SEQUENCE [LARGE SCALE GENOMIC DNA]</scope>
    <source>
        <strain evidence="2 3">CGMCC 4.5739</strain>
    </source>
</reference>
<protein>
    <recommendedName>
        <fullName evidence="4">Protein kinase domain-containing protein</fullName>
    </recommendedName>
</protein>
<dbReference type="Gene3D" id="1.10.510.10">
    <property type="entry name" value="Transferase(Phosphotransferase) domain 1"/>
    <property type="match status" value="1"/>
</dbReference>
<evidence type="ECO:0000313" key="3">
    <source>
        <dbReference type="Proteomes" id="UP000199207"/>
    </source>
</evidence>
<name>A0A1I1MR23_9ACTN</name>
<feature type="compositionally biased region" description="Low complexity" evidence="1">
    <location>
        <begin position="215"/>
        <end position="228"/>
    </location>
</feature>
<accession>A0A1I1MR23</accession>
<sequence length="301" mass="32239">MEIEGRQVFVKRVPLTDIELQPEHLRPTAYLFGLPLFHQYGAGSAGFGARRELAAHIMTTGWVLKNEYAGFPLLYHWRVLPDCPPAGFADEFGGVDGAVAHGDGSPAVRRRQEAIGRSSFSLVLFLEHVPQTLARRLLQRRDTAQPDAPGASSFRWVEGELLRGTEFMSAHGLVHFDTHFANLLSDGRQVYFADFGLALSRESELSAAGADFLTARPPRGRGPAARSGETAPPSPLAGPGWEAVPARRVEGSPAGNVEGSGPPGRIRRVRGRAAVAAPGGGTGPRGAEEARPPAGRLVPHQ</sequence>
<dbReference type="AlphaFoldDB" id="A0A1I1MR23"/>
<dbReference type="SUPFAM" id="SSF56112">
    <property type="entry name" value="Protein kinase-like (PK-like)"/>
    <property type="match status" value="1"/>
</dbReference>
<dbReference type="InterPro" id="IPR011009">
    <property type="entry name" value="Kinase-like_dom_sf"/>
</dbReference>
<proteinExistence type="predicted"/>